<dbReference type="EMBL" id="UYYB01009903">
    <property type="protein sequence ID" value="VDM68762.1"/>
    <property type="molecule type" value="Genomic_DNA"/>
</dbReference>
<sequence>AIKAREVFTGVTAPGGSSGGAKGNVVKADTTGTVIVLPSASVIMARADITGVMTLAGSGREISVGVNAEITGAVVGVDPSASVEGSEIRDAITGVIAFAEPSKLIAEVEGVVMLEIVGLVTLIGARFSDVVAGSDVEVVVGCFLAARKFGISIASSKDLQIEVS</sequence>
<keyword evidence="2" id="KW-1185">Reference proteome</keyword>
<organism evidence="1 2">
    <name type="scientific">Strongylus vulgaris</name>
    <name type="common">Blood worm</name>
    <dbReference type="NCBI Taxonomy" id="40348"/>
    <lineage>
        <taxon>Eukaryota</taxon>
        <taxon>Metazoa</taxon>
        <taxon>Ecdysozoa</taxon>
        <taxon>Nematoda</taxon>
        <taxon>Chromadorea</taxon>
        <taxon>Rhabditida</taxon>
        <taxon>Rhabditina</taxon>
        <taxon>Rhabditomorpha</taxon>
        <taxon>Strongyloidea</taxon>
        <taxon>Strongylidae</taxon>
        <taxon>Strongylus</taxon>
    </lineage>
</organism>
<dbReference type="Proteomes" id="UP000270094">
    <property type="component" value="Unassembled WGS sequence"/>
</dbReference>
<accession>A0A3P7KN01</accession>
<name>A0A3P7KN01_STRVU</name>
<evidence type="ECO:0000313" key="1">
    <source>
        <dbReference type="EMBL" id="VDM68762.1"/>
    </source>
</evidence>
<feature type="non-terminal residue" evidence="1">
    <location>
        <position position="1"/>
    </location>
</feature>
<gene>
    <name evidence="1" type="ORF">SVUK_LOCUS3760</name>
</gene>
<reference evidence="1 2" key="1">
    <citation type="submission" date="2018-11" db="EMBL/GenBank/DDBJ databases">
        <authorList>
            <consortium name="Pathogen Informatics"/>
        </authorList>
    </citation>
    <scope>NUCLEOTIDE SEQUENCE [LARGE SCALE GENOMIC DNA]</scope>
</reference>
<protein>
    <submittedName>
        <fullName evidence="1">Uncharacterized protein</fullName>
    </submittedName>
</protein>
<proteinExistence type="predicted"/>
<evidence type="ECO:0000313" key="2">
    <source>
        <dbReference type="Proteomes" id="UP000270094"/>
    </source>
</evidence>
<dbReference type="AlphaFoldDB" id="A0A3P7KN01"/>